<dbReference type="Proteomes" id="UP000450676">
    <property type="component" value="Unassembled WGS sequence"/>
</dbReference>
<dbReference type="SUPFAM" id="SSF48452">
    <property type="entry name" value="TPR-like"/>
    <property type="match status" value="1"/>
</dbReference>
<gene>
    <name evidence="3" type="ORF">GTP77_20690</name>
</gene>
<feature type="region of interest" description="Disordered" evidence="1">
    <location>
        <begin position="21"/>
        <end position="59"/>
    </location>
</feature>
<evidence type="ECO:0000313" key="4">
    <source>
        <dbReference type="Proteomes" id="UP000450676"/>
    </source>
</evidence>
<keyword evidence="2" id="KW-0732">Signal</keyword>
<comment type="caution">
    <text evidence="3">The sequence shown here is derived from an EMBL/GenBank/DDBJ whole genome shotgun (WGS) entry which is preliminary data.</text>
</comment>
<evidence type="ECO:0000313" key="3">
    <source>
        <dbReference type="EMBL" id="MYN09744.1"/>
    </source>
</evidence>
<keyword evidence="4" id="KW-1185">Reference proteome</keyword>
<dbReference type="Pfam" id="PF14559">
    <property type="entry name" value="TPR_19"/>
    <property type="match status" value="1"/>
</dbReference>
<dbReference type="InterPro" id="IPR011990">
    <property type="entry name" value="TPR-like_helical_dom_sf"/>
</dbReference>
<accession>A0A7X4KMY7</accession>
<dbReference type="EMBL" id="WWCU01000027">
    <property type="protein sequence ID" value="MYN09744.1"/>
    <property type="molecule type" value="Genomic_DNA"/>
</dbReference>
<proteinExistence type="predicted"/>
<organism evidence="3 4">
    <name type="scientific">Pseudoduganella aquatica</name>
    <dbReference type="NCBI Taxonomy" id="2660641"/>
    <lineage>
        <taxon>Bacteria</taxon>
        <taxon>Pseudomonadati</taxon>
        <taxon>Pseudomonadota</taxon>
        <taxon>Betaproteobacteria</taxon>
        <taxon>Burkholderiales</taxon>
        <taxon>Oxalobacteraceae</taxon>
        <taxon>Telluria group</taxon>
        <taxon>Pseudoduganella</taxon>
    </lineage>
</organism>
<evidence type="ECO:0000256" key="2">
    <source>
        <dbReference type="SAM" id="SignalP"/>
    </source>
</evidence>
<feature type="compositionally biased region" description="Low complexity" evidence="1">
    <location>
        <begin position="34"/>
        <end position="49"/>
    </location>
</feature>
<name>A0A7X4KMY7_9BURK</name>
<dbReference type="RefSeq" id="WP_161074045.1">
    <property type="nucleotide sequence ID" value="NZ_CP086370.1"/>
</dbReference>
<evidence type="ECO:0000256" key="1">
    <source>
        <dbReference type="SAM" id="MobiDB-lite"/>
    </source>
</evidence>
<protein>
    <submittedName>
        <fullName evidence="3">Tetratricopeptide repeat protein</fullName>
    </submittedName>
</protein>
<feature type="compositionally biased region" description="Pro residues" evidence="1">
    <location>
        <begin position="50"/>
        <end position="59"/>
    </location>
</feature>
<feature type="chain" id="PRO_5030861501" evidence="2">
    <location>
        <begin position="22"/>
        <end position="439"/>
    </location>
</feature>
<feature type="signal peptide" evidence="2">
    <location>
        <begin position="1"/>
        <end position="21"/>
    </location>
</feature>
<dbReference type="Gene3D" id="1.25.40.10">
    <property type="entry name" value="Tetratricopeptide repeat domain"/>
    <property type="match status" value="1"/>
</dbReference>
<dbReference type="PROSITE" id="PS51257">
    <property type="entry name" value="PROKAR_LIPOPROTEIN"/>
    <property type="match status" value="1"/>
</dbReference>
<sequence>MRRPASPLAALALLLACGASAAQQQEQQQDRPGAESAAPAATSATAADTPPIPAPAPEQLPPVQAVTKQLYEDALQSIAEGRKQDANQALRRVIEQEPQHAGAWLDLALIQCSLGRPDEAERMFRTIEERFAPPPGIVELIREARAVGCEQWTPLSQYSLSISRGIDQNVNQGSTRVLNPEYTLSPEFQPQHDQYTMLSGDYMRDLTPNGTVGFVQFQQRRNDTLRQYDSGALFAGAETLWRWDGWTLRGTVLAGLISLGGEFYQRQYQLLARVGPPLKLPYGFTFHLQGSVGRNSYVTLDTFDANTGELRAQFSRRKNDSVVSASIGVATDRATGARPGGDRHGANAALSWQRKYGTGLTAEVGYTLQHWRGSEPYAPPVVDQVREQDTHTLRAALTYPVARQQNLILEVRQVINRENIPIFQYNNRQLQLSWQWQGL</sequence>
<reference evidence="3 4" key="1">
    <citation type="submission" date="2019-12" db="EMBL/GenBank/DDBJ databases">
        <title>Novel species isolated from a subtropical stream in China.</title>
        <authorList>
            <person name="Lu H."/>
        </authorList>
    </citation>
    <scope>NUCLEOTIDE SEQUENCE [LARGE SCALE GENOMIC DNA]</scope>
    <source>
        <strain evidence="3 4">FT127W</strain>
    </source>
</reference>
<dbReference type="AlphaFoldDB" id="A0A7X4KMY7"/>